<keyword evidence="1" id="KW-0812">Transmembrane</keyword>
<feature type="transmembrane region" description="Helical" evidence="1">
    <location>
        <begin position="92"/>
        <end position="113"/>
    </location>
</feature>
<keyword evidence="3" id="KW-1185">Reference proteome</keyword>
<name>A0A7G6WY31_9ACTN</name>
<evidence type="ECO:0000256" key="1">
    <source>
        <dbReference type="SAM" id="Phobius"/>
    </source>
</evidence>
<proteinExistence type="predicted"/>
<dbReference type="EMBL" id="CP043661">
    <property type="protein sequence ID" value="QNE18896.1"/>
    <property type="molecule type" value="Genomic_DNA"/>
</dbReference>
<dbReference type="RefSeq" id="WP_185448194.1">
    <property type="nucleotide sequence ID" value="NZ_CP043661.1"/>
</dbReference>
<organism evidence="2 3">
    <name type="scientific">Kribbella qitaiheensis</name>
    <dbReference type="NCBI Taxonomy" id="1544730"/>
    <lineage>
        <taxon>Bacteria</taxon>
        <taxon>Bacillati</taxon>
        <taxon>Actinomycetota</taxon>
        <taxon>Actinomycetes</taxon>
        <taxon>Propionibacteriales</taxon>
        <taxon>Kribbellaceae</taxon>
        <taxon>Kribbella</taxon>
    </lineage>
</organism>
<keyword evidence="1" id="KW-1133">Transmembrane helix</keyword>
<sequence>MKSLAVLRVVALTHAVAVCLQPVLAGSYLNGSGTAVRIHEPIGLSVAFLCLGQLLIATMWWRGGGRGRAVLLTAGILVAEVVQVSMGYTHNLVLHIPLGIALVGSTIAFAVWIRRTTRSQAVAA</sequence>
<dbReference type="AlphaFoldDB" id="A0A7G6WY31"/>
<reference evidence="3" key="1">
    <citation type="submission" date="2019-09" db="EMBL/GenBank/DDBJ databases">
        <title>Antimicrobial potential of Antarctic Bacteria.</title>
        <authorList>
            <person name="Benaud N."/>
            <person name="Edwards R.J."/>
            <person name="Ferrari B.C."/>
        </authorList>
    </citation>
    <scope>NUCLEOTIDE SEQUENCE [LARGE SCALE GENOMIC DNA]</scope>
    <source>
        <strain evidence="3">SPB151</strain>
    </source>
</reference>
<feature type="transmembrane region" description="Helical" evidence="1">
    <location>
        <begin position="41"/>
        <end position="61"/>
    </location>
</feature>
<evidence type="ECO:0000313" key="3">
    <source>
        <dbReference type="Proteomes" id="UP000515563"/>
    </source>
</evidence>
<feature type="transmembrane region" description="Helical" evidence="1">
    <location>
        <begin position="68"/>
        <end position="86"/>
    </location>
</feature>
<accession>A0A7G6WY31</accession>
<dbReference type="KEGG" id="kqi:F1D05_14495"/>
<keyword evidence="1" id="KW-0472">Membrane</keyword>
<gene>
    <name evidence="2" type="ORF">F1D05_14495</name>
</gene>
<dbReference type="Proteomes" id="UP000515563">
    <property type="component" value="Chromosome"/>
</dbReference>
<evidence type="ECO:0000313" key="2">
    <source>
        <dbReference type="EMBL" id="QNE18896.1"/>
    </source>
</evidence>
<reference evidence="2 3" key="2">
    <citation type="journal article" date="2020" name="Microbiol. Resour. Announc.">
        <title>Antarctic desert soil bacteria exhibit high novel natural product potential, evaluated through long-read genome sequencing and comparative genomics.</title>
        <authorList>
            <person name="Benaud N."/>
            <person name="Edwards R.J."/>
            <person name="Amos T.G."/>
            <person name="D'Agostino P.M."/>
            <person name="Gutierrez-Chavez C."/>
            <person name="Montgomery K."/>
            <person name="Nicetic I."/>
            <person name="Ferrari B.C."/>
        </authorList>
    </citation>
    <scope>NUCLEOTIDE SEQUENCE [LARGE SCALE GENOMIC DNA]</scope>
    <source>
        <strain evidence="2 3">SPB151</strain>
    </source>
</reference>
<protein>
    <submittedName>
        <fullName evidence="2">Uncharacterized protein</fullName>
    </submittedName>
</protein>